<keyword evidence="2" id="KW-1185">Reference proteome</keyword>
<reference evidence="2" key="1">
    <citation type="journal article" date="2019" name="Int. J. Syst. Evol. Microbiol.">
        <title>The Global Catalogue of Microorganisms (GCM) 10K type strain sequencing project: providing services to taxonomists for standard genome sequencing and annotation.</title>
        <authorList>
            <consortium name="The Broad Institute Genomics Platform"/>
            <consortium name="The Broad Institute Genome Sequencing Center for Infectious Disease"/>
            <person name="Wu L."/>
            <person name="Ma J."/>
        </authorList>
    </citation>
    <scope>NUCLEOTIDE SEQUENCE [LARGE SCALE GENOMIC DNA]</scope>
    <source>
        <strain evidence="2">WYCCWR 13023</strain>
    </source>
</reference>
<accession>A0ABV9PJ52</accession>
<feature type="non-terminal residue" evidence="1">
    <location>
        <position position="375"/>
    </location>
</feature>
<dbReference type="Proteomes" id="UP001595935">
    <property type="component" value="Unassembled WGS sequence"/>
</dbReference>
<gene>
    <name evidence="1" type="ORF">ACFO5S_22795</name>
</gene>
<name>A0ABV9PJ52_9FLAO</name>
<feature type="non-terminal residue" evidence="1">
    <location>
        <position position="1"/>
    </location>
</feature>
<dbReference type="EMBL" id="JBHSGV010000023">
    <property type="protein sequence ID" value="MFC4750294.1"/>
    <property type="molecule type" value="Genomic_DNA"/>
</dbReference>
<proteinExistence type="predicted"/>
<evidence type="ECO:0000313" key="2">
    <source>
        <dbReference type="Proteomes" id="UP001595935"/>
    </source>
</evidence>
<protein>
    <submittedName>
        <fullName evidence="1">RHS repeat-associated core domain-containing protein</fullName>
    </submittedName>
</protein>
<sequence length="375" mass="41603">TINGVAFRYSTLAWPISDYHVLSVNYYDDYNFPDAPVIPSAVADGTQPVFYNTTTKPIGLATGNWNRVAEASTAYRYEHTYTLYDAKARPVRSYTKNFLGGYTCTDSKLDAFSGQLNSSITTHSRIQGGAEIKTTEVFTYSAQDRLLTQTHQIGAAAPELVLSNTYDELGQLISKKVGNNSQNINYTYNVRGWLTGINDVAALAKAGDPKDLFAFKINYNTPNQGISGADPLYNGNIAETQWATNSDNGILRAYGYRYDKLNRLTDAVYKKGGVLNNYNESMTYDKNGNIINLTRNGSTNDNSQTQIDNLTYAYKDSNNSNQLMKVTDAVANNASFLNEFKDSASNAADDFDYDLNGNMIKDNNKNITQIVYNQL</sequence>
<comment type="caution">
    <text evidence="1">The sequence shown here is derived from an EMBL/GenBank/DDBJ whole genome shotgun (WGS) entry which is preliminary data.</text>
</comment>
<organism evidence="1 2">
    <name type="scientific">Flavobacterium branchiicola</name>
    <dbReference type="NCBI Taxonomy" id="1114875"/>
    <lineage>
        <taxon>Bacteria</taxon>
        <taxon>Pseudomonadati</taxon>
        <taxon>Bacteroidota</taxon>
        <taxon>Flavobacteriia</taxon>
        <taxon>Flavobacteriales</taxon>
        <taxon>Flavobacteriaceae</taxon>
        <taxon>Flavobacterium</taxon>
    </lineage>
</organism>
<dbReference type="Gene3D" id="2.180.10.10">
    <property type="entry name" value="RHS repeat-associated core"/>
    <property type="match status" value="1"/>
</dbReference>
<evidence type="ECO:0000313" key="1">
    <source>
        <dbReference type="EMBL" id="MFC4750294.1"/>
    </source>
</evidence>